<evidence type="ECO:0000313" key="2">
    <source>
        <dbReference type="EMBL" id="KRK73238.1"/>
    </source>
</evidence>
<proteinExistence type="predicted"/>
<feature type="coiled-coil region" evidence="1">
    <location>
        <begin position="5"/>
        <end position="32"/>
    </location>
</feature>
<gene>
    <name evidence="2" type="ORF">FD02_GL001095</name>
</gene>
<dbReference type="AlphaFoldDB" id="A0A0R1JP65"/>
<dbReference type="Proteomes" id="UP000051804">
    <property type="component" value="Unassembled WGS sequence"/>
</dbReference>
<organism evidence="2 3">
    <name type="scientific">Lacticaseibacillus nasuensis JCM 17158</name>
    <dbReference type="NCBI Taxonomy" id="1291734"/>
    <lineage>
        <taxon>Bacteria</taxon>
        <taxon>Bacillati</taxon>
        <taxon>Bacillota</taxon>
        <taxon>Bacilli</taxon>
        <taxon>Lactobacillales</taxon>
        <taxon>Lactobacillaceae</taxon>
        <taxon>Lacticaseibacillus</taxon>
    </lineage>
</organism>
<dbReference type="OrthoDB" id="2307662at2"/>
<sequence length="70" mass="7779">MSLLFLTAQDTLASANRQYQDLQTQIVAENSHVDDYKQTIGELTNSARLSTFAKAHGLTVIEGNIKRVNQ</sequence>
<comment type="caution">
    <text evidence="2">The sequence shown here is derived from an EMBL/GenBank/DDBJ whole genome shotgun (WGS) entry which is preliminary data.</text>
</comment>
<dbReference type="EMBL" id="AZDJ01000013">
    <property type="protein sequence ID" value="KRK73238.1"/>
    <property type="molecule type" value="Genomic_DNA"/>
</dbReference>
<protein>
    <recommendedName>
        <fullName evidence="4">Cell division protein FtsL</fullName>
    </recommendedName>
</protein>
<keyword evidence="1" id="KW-0175">Coiled coil</keyword>
<dbReference type="RefSeq" id="WP_054723284.1">
    <property type="nucleotide sequence ID" value="NZ_AZDJ01000013.1"/>
</dbReference>
<accession>A0A0R1JP65</accession>
<dbReference type="STRING" id="1291734.FD02_GL001095"/>
<name>A0A0R1JP65_9LACO</name>
<evidence type="ECO:0000256" key="1">
    <source>
        <dbReference type="SAM" id="Coils"/>
    </source>
</evidence>
<keyword evidence="3" id="KW-1185">Reference proteome</keyword>
<evidence type="ECO:0000313" key="3">
    <source>
        <dbReference type="Proteomes" id="UP000051804"/>
    </source>
</evidence>
<reference evidence="2 3" key="1">
    <citation type="journal article" date="2015" name="Genome Announc.">
        <title>Expanding the biotechnology potential of lactobacilli through comparative genomics of 213 strains and associated genera.</title>
        <authorList>
            <person name="Sun Z."/>
            <person name="Harris H.M."/>
            <person name="McCann A."/>
            <person name="Guo C."/>
            <person name="Argimon S."/>
            <person name="Zhang W."/>
            <person name="Yang X."/>
            <person name="Jeffery I.B."/>
            <person name="Cooney J.C."/>
            <person name="Kagawa T.F."/>
            <person name="Liu W."/>
            <person name="Song Y."/>
            <person name="Salvetti E."/>
            <person name="Wrobel A."/>
            <person name="Rasinkangas P."/>
            <person name="Parkhill J."/>
            <person name="Rea M.C."/>
            <person name="O'Sullivan O."/>
            <person name="Ritari J."/>
            <person name="Douillard F.P."/>
            <person name="Paul Ross R."/>
            <person name="Yang R."/>
            <person name="Briner A.E."/>
            <person name="Felis G.E."/>
            <person name="de Vos W.M."/>
            <person name="Barrangou R."/>
            <person name="Klaenhammer T.R."/>
            <person name="Caufield P.W."/>
            <person name="Cui Y."/>
            <person name="Zhang H."/>
            <person name="O'Toole P.W."/>
        </authorList>
    </citation>
    <scope>NUCLEOTIDE SEQUENCE [LARGE SCALE GENOMIC DNA]</scope>
    <source>
        <strain evidence="2 3">JCM 17158</strain>
    </source>
</reference>
<evidence type="ECO:0008006" key="4">
    <source>
        <dbReference type="Google" id="ProtNLM"/>
    </source>
</evidence>
<dbReference type="PATRIC" id="fig|1291734.4.peg.1125"/>